<keyword evidence="7" id="KW-0472">Membrane</keyword>
<dbReference type="InterPro" id="IPR051310">
    <property type="entry name" value="MCP_chemotaxis"/>
</dbReference>
<dbReference type="GO" id="GO:0007165">
    <property type="term" value="P:signal transduction"/>
    <property type="evidence" value="ECO:0007669"/>
    <property type="project" value="UniProtKB-KW"/>
</dbReference>
<proteinExistence type="inferred from homology"/>
<evidence type="ECO:0000259" key="8">
    <source>
        <dbReference type="PROSITE" id="PS50111"/>
    </source>
</evidence>
<dbReference type="PRINTS" id="PR00260">
    <property type="entry name" value="CHEMTRNSDUCR"/>
</dbReference>
<evidence type="ECO:0000256" key="5">
    <source>
        <dbReference type="SAM" id="Coils"/>
    </source>
</evidence>
<feature type="transmembrane region" description="Helical" evidence="7">
    <location>
        <begin position="20"/>
        <end position="40"/>
    </location>
</feature>
<evidence type="ECO:0000313" key="11">
    <source>
        <dbReference type="Proteomes" id="UP000608513"/>
    </source>
</evidence>
<comment type="subcellular location">
    <subcellularLocation>
        <location evidence="1">Membrane</location>
    </subcellularLocation>
</comment>
<keyword evidence="11" id="KW-1185">Reference proteome</keyword>
<keyword evidence="7" id="KW-1133">Transmembrane helix</keyword>
<comment type="similarity">
    <text evidence="3">Belongs to the methyl-accepting chemotaxis (MCP) protein family.</text>
</comment>
<evidence type="ECO:0000256" key="6">
    <source>
        <dbReference type="SAM" id="MobiDB-lite"/>
    </source>
</evidence>
<feature type="transmembrane region" description="Helical" evidence="7">
    <location>
        <begin position="61"/>
        <end position="82"/>
    </location>
</feature>
<dbReference type="InterPro" id="IPR003660">
    <property type="entry name" value="HAMP_dom"/>
</dbReference>
<dbReference type="Pfam" id="PF00015">
    <property type="entry name" value="MCPsignal"/>
    <property type="match status" value="1"/>
</dbReference>
<dbReference type="SUPFAM" id="SSF58104">
    <property type="entry name" value="Methyl-accepting chemotaxis protein (MCP) signaling domain"/>
    <property type="match status" value="1"/>
</dbReference>
<dbReference type="InterPro" id="IPR004090">
    <property type="entry name" value="Chemotax_Me-accpt_rcpt"/>
</dbReference>
<evidence type="ECO:0000256" key="3">
    <source>
        <dbReference type="ARBA" id="ARBA00029447"/>
    </source>
</evidence>
<comment type="caution">
    <text evidence="10">The sequence shown here is derived from an EMBL/GenBank/DDBJ whole genome shotgun (WGS) entry which is preliminary data.</text>
</comment>
<dbReference type="PROSITE" id="PS50111">
    <property type="entry name" value="CHEMOTAXIS_TRANSDUC_2"/>
    <property type="match status" value="1"/>
</dbReference>
<gene>
    <name evidence="10" type="ORF">H8N03_05785</name>
</gene>
<feature type="domain" description="Methyl-accepting transducer" evidence="8">
    <location>
        <begin position="143"/>
        <end position="372"/>
    </location>
</feature>
<dbReference type="InterPro" id="IPR004089">
    <property type="entry name" value="MCPsignal_dom"/>
</dbReference>
<feature type="region of interest" description="Disordered" evidence="6">
    <location>
        <begin position="389"/>
        <end position="423"/>
    </location>
</feature>
<dbReference type="SMART" id="SM00304">
    <property type="entry name" value="HAMP"/>
    <property type="match status" value="1"/>
</dbReference>
<organism evidence="10 11">
    <name type="scientific">Ramlibacter cellulosilyticus</name>
    <dbReference type="NCBI Taxonomy" id="2764187"/>
    <lineage>
        <taxon>Bacteria</taxon>
        <taxon>Pseudomonadati</taxon>
        <taxon>Pseudomonadota</taxon>
        <taxon>Betaproteobacteria</taxon>
        <taxon>Burkholderiales</taxon>
        <taxon>Comamonadaceae</taxon>
        <taxon>Ramlibacter</taxon>
    </lineage>
</organism>
<keyword evidence="5" id="KW-0175">Coiled coil</keyword>
<keyword evidence="4" id="KW-0807">Transducer</keyword>
<feature type="coiled-coil region" evidence="5">
    <location>
        <begin position="343"/>
        <end position="381"/>
    </location>
</feature>
<name>A0A923MNT6_9BURK</name>
<dbReference type="EMBL" id="JACORT010000001">
    <property type="protein sequence ID" value="MBC5782445.1"/>
    <property type="molecule type" value="Genomic_DNA"/>
</dbReference>
<dbReference type="PANTHER" id="PTHR43531">
    <property type="entry name" value="PROTEIN ICFG"/>
    <property type="match status" value="1"/>
</dbReference>
<dbReference type="RefSeq" id="WP_187075143.1">
    <property type="nucleotide sequence ID" value="NZ_JACORT010000001.1"/>
</dbReference>
<dbReference type="GO" id="GO:0005886">
    <property type="term" value="C:plasma membrane"/>
    <property type="evidence" value="ECO:0007669"/>
    <property type="project" value="TreeGrafter"/>
</dbReference>
<dbReference type="CDD" id="cd06225">
    <property type="entry name" value="HAMP"/>
    <property type="match status" value="1"/>
</dbReference>
<evidence type="ECO:0000256" key="2">
    <source>
        <dbReference type="ARBA" id="ARBA00022481"/>
    </source>
</evidence>
<evidence type="ECO:0000313" key="10">
    <source>
        <dbReference type="EMBL" id="MBC5782445.1"/>
    </source>
</evidence>
<dbReference type="PANTHER" id="PTHR43531:SF14">
    <property type="entry name" value="METHYL-ACCEPTING CHEMOTAXIS PROTEIN I-RELATED"/>
    <property type="match status" value="1"/>
</dbReference>
<dbReference type="Proteomes" id="UP000608513">
    <property type="component" value="Unassembled WGS sequence"/>
</dbReference>
<dbReference type="GO" id="GO:0004888">
    <property type="term" value="F:transmembrane signaling receptor activity"/>
    <property type="evidence" value="ECO:0007669"/>
    <property type="project" value="InterPro"/>
</dbReference>
<dbReference type="AlphaFoldDB" id="A0A923MNT6"/>
<evidence type="ECO:0000256" key="4">
    <source>
        <dbReference type="PROSITE-ProRule" id="PRU00284"/>
    </source>
</evidence>
<feature type="compositionally biased region" description="Low complexity" evidence="6">
    <location>
        <begin position="409"/>
        <end position="423"/>
    </location>
</feature>
<evidence type="ECO:0000256" key="1">
    <source>
        <dbReference type="ARBA" id="ARBA00004370"/>
    </source>
</evidence>
<dbReference type="GO" id="GO:0006935">
    <property type="term" value="P:chemotaxis"/>
    <property type="evidence" value="ECO:0007669"/>
    <property type="project" value="InterPro"/>
</dbReference>
<feature type="domain" description="HAMP" evidence="9">
    <location>
        <begin position="86"/>
        <end position="138"/>
    </location>
</feature>
<keyword evidence="2" id="KW-0488">Methylation</keyword>
<dbReference type="SMART" id="SM00283">
    <property type="entry name" value="MA"/>
    <property type="match status" value="1"/>
</dbReference>
<keyword evidence="7" id="KW-0812">Transmembrane</keyword>
<accession>A0A923MNT6</accession>
<evidence type="ECO:0000256" key="7">
    <source>
        <dbReference type="SAM" id="Phobius"/>
    </source>
</evidence>
<dbReference type="PROSITE" id="PS50885">
    <property type="entry name" value="HAMP"/>
    <property type="match status" value="1"/>
</dbReference>
<reference evidence="10" key="1">
    <citation type="submission" date="2020-08" db="EMBL/GenBank/DDBJ databases">
        <title>Ramlibacter sp. USB13 16S ribosomal RNA gene genome sequencing and assembly.</title>
        <authorList>
            <person name="Kang M."/>
        </authorList>
    </citation>
    <scope>NUCLEOTIDE SEQUENCE</scope>
    <source>
        <strain evidence="10">USB13</strain>
    </source>
</reference>
<dbReference type="Pfam" id="PF00672">
    <property type="entry name" value="HAMP"/>
    <property type="match status" value="1"/>
</dbReference>
<evidence type="ECO:0000259" key="9">
    <source>
        <dbReference type="PROSITE" id="PS50885"/>
    </source>
</evidence>
<dbReference type="Gene3D" id="1.10.287.950">
    <property type="entry name" value="Methyl-accepting chemotaxis protein"/>
    <property type="match status" value="1"/>
</dbReference>
<dbReference type="FunFam" id="1.10.287.950:FF:000001">
    <property type="entry name" value="Methyl-accepting chemotaxis sensory transducer"/>
    <property type="match status" value="1"/>
</dbReference>
<protein>
    <submittedName>
        <fullName evidence="10">HAMP domain-containing protein</fullName>
    </submittedName>
</protein>
<dbReference type="CDD" id="cd11386">
    <property type="entry name" value="MCP_signal"/>
    <property type="match status" value="1"/>
</dbReference>
<sequence>MGLQQIDLFRNRRLAHRLGIGFGAVILGIVLACGSAGYGLEQLRQGAIARGALQEAELARNCLLAMAVLAGLACLTGIFSAWRVSTSVAAPLEEAIATAERIAQGDLSRVALTQRRDETGRLLQALDGMRARLAEVVDEVRRGAESVAGSSAELARGNGHLAQRTEMQSGTLQETAGSMEELTQTVRRNAEDARMARGLVTEASGVARRGGDVVGEVVRTMDGITGSSRRIADIIGVIDGIAFQTNILALNAAVEAARAGEQGRGFAVVAAEVRNLAQRSASAAREIKALIHESVDKVEAGASLVDTAGSTMRDIVASVAKVDELVARIAMACEEQDAGVQQVNAAVLQMEQAVQQNAALVEEASAATESLQSQAQGLRQRVARFRLDAGPGAPEAPQPIRYRPATPQLRGARAAGAPALREF</sequence>